<reference evidence="1" key="1">
    <citation type="submission" date="2020-12" db="EMBL/GenBank/DDBJ databases">
        <title>Metabolic potential, ecology and presence of endohyphal bacteria is reflected in genomic diversity of Mucoromycotina.</title>
        <authorList>
            <person name="Muszewska A."/>
            <person name="Okrasinska A."/>
            <person name="Steczkiewicz K."/>
            <person name="Drgas O."/>
            <person name="Orlowska M."/>
            <person name="Perlinska-Lenart U."/>
            <person name="Aleksandrzak-Piekarczyk T."/>
            <person name="Szatraj K."/>
            <person name="Zielenkiewicz U."/>
            <person name="Pilsyk S."/>
            <person name="Malc E."/>
            <person name="Mieczkowski P."/>
            <person name="Kruszewska J.S."/>
            <person name="Biernat P."/>
            <person name="Pawlowska J."/>
        </authorList>
    </citation>
    <scope>NUCLEOTIDE SEQUENCE</scope>
    <source>
        <strain evidence="1">WA0000067209</strain>
    </source>
</reference>
<name>A0A8H7PMR6_MORIS</name>
<evidence type="ECO:0000313" key="2">
    <source>
        <dbReference type="Proteomes" id="UP000654370"/>
    </source>
</evidence>
<keyword evidence="2" id="KW-1185">Reference proteome</keyword>
<dbReference type="EMBL" id="JAEPQZ010000009">
    <property type="protein sequence ID" value="KAG2176937.1"/>
    <property type="molecule type" value="Genomic_DNA"/>
</dbReference>
<accession>A0A8H7PMR6</accession>
<sequence>MVMTAAENEAIYVDKLTNTDVSSLEVDSKMVDDDFSEPTSAETKAILWKLNKRIVPLMCLLYLCTSLGRYDIAVVRDTFQSDIEENGTFHMDSNGDAHKDINNVSSGNSNFFT</sequence>
<dbReference type="Proteomes" id="UP000654370">
    <property type="component" value="Unassembled WGS sequence"/>
</dbReference>
<proteinExistence type="predicted"/>
<organism evidence="1 2">
    <name type="scientific">Mortierella isabellina</name>
    <name type="common">Filamentous fungus</name>
    <name type="synonym">Umbelopsis isabellina</name>
    <dbReference type="NCBI Taxonomy" id="91625"/>
    <lineage>
        <taxon>Eukaryota</taxon>
        <taxon>Fungi</taxon>
        <taxon>Fungi incertae sedis</taxon>
        <taxon>Mucoromycota</taxon>
        <taxon>Mucoromycotina</taxon>
        <taxon>Umbelopsidomycetes</taxon>
        <taxon>Umbelopsidales</taxon>
        <taxon>Umbelopsidaceae</taxon>
        <taxon>Umbelopsis</taxon>
    </lineage>
</organism>
<protein>
    <submittedName>
        <fullName evidence="1">Uncharacterized protein</fullName>
    </submittedName>
</protein>
<dbReference type="AlphaFoldDB" id="A0A8H7PMR6"/>
<gene>
    <name evidence="1" type="ORF">INT43_007591</name>
</gene>
<dbReference type="OrthoDB" id="2985014at2759"/>
<comment type="caution">
    <text evidence="1">The sequence shown here is derived from an EMBL/GenBank/DDBJ whole genome shotgun (WGS) entry which is preliminary data.</text>
</comment>
<evidence type="ECO:0000313" key="1">
    <source>
        <dbReference type="EMBL" id="KAG2176937.1"/>
    </source>
</evidence>